<reference evidence="2 3" key="1">
    <citation type="submission" date="2019-03" db="EMBL/GenBank/DDBJ databases">
        <authorList>
            <person name="Kox A.R. M."/>
        </authorList>
    </citation>
    <scope>NUCLEOTIDE SEQUENCE [LARGE SCALE GENOMIC DNA]</scope>
    <source>
        <strain evidence="2">MTUNDRAET4 annotated genome</strain>
    </source>
</reference>
<dbReference type="AlphaFoldDB" id="A0A4U8Z5L6"/>
<dbReference type="Proteomes" id="UP000294360">
    <property type="component" value="Chromosome"/>
</dbReference>
<proteinExistence type="predicted"/>
<organism evidence="2 3">
    <name type="scientific">Methylocella tundrae</name>
    <dbReference type="NCBI Taxonomy" id="227605"/>
    <lineage>
        <taxon>Bacteria</taxon>
        <taxon>Pseudomonadati</taxon>
        <taxon>Pseudomonadota</taxon>
        <taxon>Alphaproteobacteria</taxon>
        <taxon>Hyphomicrobiales</taxon>
        <taxon>Beijerinckiaceae</taxon>
        <taxon>Methylocella</taxon>
    </lineage>
</organism>
<dbReference type="EMBL" id="LR536450">
    <property type="protein sequence ID" value="VFU10827.1"/>
    <property type="molecule type" value="Genomic_DNA"/>
</dbReference>
<evidence type="ECO:0000256" key="1">
    <source>
        <dbReference type="SAM" id="MobiDB-lite"/>
    </source>
</evidence>
<feature type="region of interest" description="Disordered" evidence="1">
    <location>
        <begin position="1"/>
        <end position="20"/>
    </location>
</feature>
<evidence type="ECO:0000313" key="2">
    <source>
        <dbReference type="EMBL" id="VFU10827.1"/>
    </source>
</evidence>
<sequence>MMSGELKVVTKSEDVRNPRS</sequence>
<name>A0A4U8Z5L6_METTU</name>
<dbReference type="KEGG" id="mtun:MTUNDRAET4_3946"/>
<gene>
    <name evidence="2" type="ORF">MTUNDRAET4_3946</name>
</gene>
<feature type="compositionally biased region" description="Basic and acidic residues" evidence="1">
    <location>
        <begin position="8"/>
        <end position="20"/>
    </location>
</feature>
<protein>
    <submittedName>
        <fullName evidence="2">Uncharacterized protein</fullName>
    </submittedName>
</protein>
<evidence type="ECO:0000313" key="3">
    <source>
        <dbReference type="Proteomes" id="UP000294360"/>
    </source>
</evidence>
<accession>A0A4U8Z5L6</accession>